<dbReference type="eggNOG" id="COG0457">
    <property type="taxonomic scope" value="Bacteria"/>
</dbReference>
<dbReference type="InParanoid" id="Q027J8"/>
<dbReference type="Gene3D" id="1.25.40.10">
    <property type="entry name" value="Tetratricopeptide repeat domain"/>
    <property type="match status" value="1"/>
</dbReference>
<sequence length="567" mass="60952" precursor="true">MRAIRLCAILAWVGSVSYAREPATWTAARAQHFEVYSDAAPETARSLAAGLERLHEFIVRQIGLTPAPDRRVRVIAFASAGEYARYRGNPAAGAYFVGTGDRDYIVLPAPAGTGLRFAAHEYAHVLMHSGAWKLPCWIAEGVSDVVSTVQFRDRESRIGGDLTERSAALKAARWMPLEEIFACKSVSDSLFYAESWAVTDLLMFSPPYGARFPALLAALASGVGSERALREVYGVPVAVVERDLRARLARGAPAVPLPPVPGAAAEVHVAGLTTFEARALLADLRFANGELEVAESLYGELARERPSDPEIHAALGTVALRRGNIAGAAAAWKLAIDLGITDAALCYRYAVLADERGLPARAALERAIALRADFDDARFKLALMEKNGGHPEAAIAQLRAMREVAPARAFTWWSALADALLSLDRRVEAKQAAVEARTHAGSSEERDHAGQLEWLAATELAIEVDGGNVRAVRVPAGAARNPFIAAGDRPRRVEGALREVKCGDGTIRLVVDTADGRLSLDVPNPSRVEIRNGAAAAFEFTCGLQEARKVVVEYAATSLVLRGLELR</sequence>
<dbReference type="AlphaFoldDB" id="Q027J8"/>
<reference evidence="1" key="1">
    <citation type="submission" date="2006-10" db="EMBL/GenBank/DDBJ databases">
        <title>Complete sequence of Solibacter usitatus Ellin6076.</title>
        <authorList>
            <consortium name="US DOE Joint Genome Institute"/>
            <person name="Copeland A."/>
            <person name="Lucas S."/>
            <person name="Lapidus A."/>
            <person name="Barry K."/>
            <person name="Detter J.C."/>
            <person name="Glavina del Rio T."/>
            <person name="Hammon N."/>
            <person name="Israni S."/>
            <person name="Dalin E."/>
            <person name="Tice H."/>
            <person name="Pitluck S."/>
            <person name="Thompson L.S."/>
            <person name="Brettin T."/>
            <person name="Bruce D."/>
            <person name="Han C."/>
            <person name="Tapia R."/>
            <person name="Gilna P."/>
            <person name="Schmutz J."/>
            <person name="Larimer F."/>
            <person name="Land M."/>
            <person name="Hauser L."/>
            <person name="Kyrpides N."/>
            <person name="Mikhailova N."/>
            <person name="Janssen P.H."/>
            <person name="Kuske C.R."/>
            <person name="Richardson P."/>
        </authorList>
    </citation>
    <scope>NUCLEOTIDE SEQUENCE</scope>
    <source>
        <strain evidence="1">Ellin6076</strain>
    </source>
</reference>
<accession>Q027J8</accession>
<protein>
    <submittedName>
        <fullName evidence="1">Uncharacterized protein</fullName>
    </submittedName>
</protein>
<dbReference type="KEGG" id="sus:Acid_1819"/>
<dbReference type="HOGENOM" id="CLU_480515_0_0_0"/>
<name>Q027J8_SOLUE</name>
<proteinExistence type="predicted"/>
<gene>
    <name evidence="1" type="ordered locus">Acid_1819</name>
</gene>
<dbReference type="SUPFAM" id="SSF48452">
    <property type="entry name" value="TPR-like"/>
    <property type="match status" value="1"/>
</dbReference>
<evidence type="ECO:0000313" key="1">
    <source>
        <dbReference type="EMBL" id="ABJ82809.1"/>
    </source>
</evidence>
<dbReference type="STRING" id="234267.Acid_1819"/>
<dbReference type="InterPro" id="IPR011990">
    <property type="entry name" value="TPR-like_helical_dom_sf"/>
</dbReference>
<organism evidence="1">
    <name type="scientific">Solibacter usitatus (strain Ellin6076)</name>
    <dbReference type="NCBI Taxonomy" id="234267"/>
    <lineage>
        <taxon>Bacteria</taxon>
        <taxon>Pseudomonadati</taxon>
        <taxon>Acidobacteriota</taxon>
        <taxon>Terriglobia</taxon>
        <taxon>Bryobacterales</taxon>
        <taxon>Solibacteraceae</taxon>
        <taxon>Candidatus Solibacter</taxon>
    </lineage>
</organism>
<dbReference type="OrthoDB" id="105268at2"/>
<dbReference type="EMBL" id="CP000473">
    <property type="protein sequence ID" value="ABJ82809.1"/>
    <property type="molecule type" value="Genomic_DNA"/>
</dbReference>